<evidence type="ECO:0000256" key="5">
    <source>
        <dbReference type="ARBA" id="ARBA00023136"/>
    </source>
</evidence>
<evidence type="ECO:0000256" key="3">
    <source>
        <dbReference type="ARBA" id="ARBA00022692"/>
    </source>
</evidence>
<keyword evidence="5 6" id="KW-0472">Membrane</keyword>
<keyword evidence="8" id="KW-1185">Reference proteome</keyword>
<dbReference type="Proteomes" id="UP000032142">
    <property type="component" value="Unassembled WGS sequence"/>
</dbReference>
<evidence type="ECO:0000256" key="1">
    <source>
        <dbReference type="ARBA" id="ARBA00004141"/>
    </source>
</evidence>
<protein>
    <recommendedName>
        <fullName evidence="6">Dolichyl-diphosphooligosaccharide-protein glycosyltransferase subunit OST5</fullName>
    </recommendedName>
</protein>
<dbReference type="AlphaFoldDB" id="A0A0B0PK66"/>
<gene>
    <name evidence="7" type="ORF">F383_09441</name>
</gene>
<feature type="transmembrane region" description="Helical" evidence="6">
    <location>
        <begin position="20"/>
        <end position="40"/>
    </location>
</feature>
<evidence type="ECO:0000313" key="8">
    <source>
        <dbReference type="Proteomes" id="UP000032142"/>
    </source>
</evidence>
<proteinExistence type="inferred from homology"/>
<dbReference type="InterPro" id="IPR007915">
    <property type="entry name" value="TMEM258/Ost5"/>
</dbReference>
<comment type="similarity">
    <text evidence="2 6">Belongs to the OST5 family.</text>
</comment>
<evidence type="ECO:0000313" key="7">
    <source>
        <dbReference type="EMBL" id="KHG26848.1"/>
    </source>
</evidence>
<evidence type="ECO:0000256" key="4">
    <source>
        <dbReference type="ARBA" id="ARBA00022989"/>
    </source>
</evidence>
<comment type="caution">
    <text evidence="6">Lacks conserved residue(s) required for the propagation of feature annotation.</text>
</comment>
<name>A0A0B0PK66_GOSAR</name>
<dbReference type="EMBL" id="KN438754">
    <property type="protein sequence ID" value="KHG26848.1"/>
    <property type="molecule type" value="Genomic_DNA"/>
</dbReference>
<keyword evidence="4 6" id="KW-1133">Transmembrane helix</keyword>
<evidence type="ECO:0000256" key="2">
    <source>
        <dbReference type="ARBA" id="ARBA00009825"/>
    </source>
</evidence>
<dbReference type="GO" id="GO:0006487">
    <property type="term" value="P:protein N-linked glycosylation"/>
    <property type="evidence" value="ECO:0007669"/>
    <property type="project" value="UniProtKB-UniRule"/>
</dbReference>
<evidence type="ECO:0000256" key="6">
    <source>
        <dbReference type="RuleBase" id="RU367008"/>
    </source>
</evidence>
<dbReference type="GO" id="GO:0008250">
    <property type="term" value="C:oligosaccharyltransferase complex"/>
    <property type="evidence" value="ECO:0007669"/>
    <property type="project" value="UniProtKB-UniRule"/>
</dbReference>
<dbReference type="Pfam" id="PF05251">
    <property type="entry name" value="Ost5"/>
    <property type="match status" value="1"/>
</dbReference>
<sequence length="101" mass="11133">MAPPAKPITSPVSDAWYPTLALLMLSIGLVVTASFFINFFEEKSKSCQGAHHWRSGIGLPGLRVTVFATFSRCLCLIFDIVQPAYRVLQRKGLVSAFLAFL</sequence>
<keyword evidence="3 6" id="KW-0812">Transmembrane</keyword>
<comment type="subunit">
    <text evidence="6">Component of the oligosaccharyltransferase (OST) complex.</text>
</comment>
<organism evidence="7 8">
    <name type="scientific">Gossypium arboreum</name>
    <name type="common">Tree cotton</name>
    <name type="synonym">Gossypium nanking</name>
    <dbReference type="NCBI Taxonomy" id="29729"/>
    <lineage>
        <taxon>Eukaryota</taxon>
        <taxon>Viridiplantae</taxon>
        <taxon>Streptophyta</taxon>
        <taxon>Embryophyta</taxon>
        <taxon>Tracheophyta</taxon>
        <taxon>Spermatophyta</taxon>
        <taxon>Magnoliopsida</taxon>
        <taxon>eudicotyledons</taxon>
        <taxon>Gunneridae</taxon>
        <taxon>Pentapetalae</taxon>
        <taxon>rosids</taxon>
        <taxon>malvids</taxon>
        <taxon>Malvales</taxon>
        <taxon>Malvaceae</taxon>
        <taxon>Malvoideae</taxon>
        <taxon>Gossypium</taxon>
    </lineage>
</organism>
<comment type="subcellular location">
    <subcellularLocation>
        <location evidence="1 6">Membrane</location>
        <topology evidence="1 6">Multi-pass membrane protein</topology>
    </subcellularLocation>
</comment>
<accession>A0A0B0PK66</accession>
<comment type="function">
    <text evidence="6">Subunit of the oligosaccharyl transferase (OST) complex that catalyzes the initial transfer of a defined glycan (Glc(3)Man(9)GlcNAc(2) in eukaryotes) from the lipid carrier dolichol-pyrophosphate to an asparagine residue within an Asn-X-Ser/Thr consensus motif in nascent polypeptide chains, the first step in protein N-glycosylation. N-glycosylation occurs cotranslationally and the complex associates with the Sec61 complex at the channel-forming translocon complex that mediates protein translocation across the endoplasmic reticulum (ER). All subunits are required for a maximal enzyme activity.</text>
</comment>
<reference evidence="8" key="1">
    <citation type="submission" date="2014-09" db="EMBL/GenBank/DDBJ databases">
        <authorList>
            <person name="Mudge J."/>
            <person name="Ramaraj T."/>
            <person name="Lindquist I.E."/>
            <person name="Bharti A.K."/>
            <person name="Sundararajan A."/>
            <person name="Cameron C.T."/>
            <person name="Woodward J.E."/>
            <person name="May G.D."/>
            <person name="Brubaker C."/>
            <person name="Broadhvest J."/>
            <person name="Wilkins T.A."/>
        </authorList>
    </citation>
    <scope>NUCLEOTIDE SEQUENCE</scope>
    <source>
        <strain evidence="8">cv. AKA8401</strain>
    </source>
</reference>